<dbReference type="GO" id="GO:0005507">
    <property type="term" value="F:copper ion binding"/>
    <property type="evidence" value="ECO:0007669"/>
    <property type="project" value="InterPro"/>
</dbReference>
<dbReference type="CDD" id="cd13857">
    <property type="entry name" value="CuRO_1_Diphenol_Ox"/>
    <property type="match status" value="1"/>
</dbReference>
<keyword evidence="13" id="KW-1185">Reference proteome</keyword>
<proteinExistence type="inferred from homology"/>
<evidence type="ECO:0000313" key="12">
    <source>
        <dbReference type="EMBL" id="PHH51698.1"/>
    </source>
</evidence>
<keyword evidence="8" id="KW-0812">Transmembrane</keyword>
<dbReference type="InterPro" id="IPR002355">
    <property type="entry name" value="Cu_oxidase_Cu_BS"/>
</dbReference>
<keyword evidence="8" id="KW-1133">Transmembrane helix</keyword>
<reference evidence="12 13" key="1">
    <citation type="journal article" date="2013" name="Fungal Biol.">
        <title>Analysis of microsatellite markers in the genome of the plant pathogen Ceratocystis fimbriata.</title>
        <authorList>
            <person name="Simpson M.C."/>
            <person name="Wilken P.M."/>
            <person name="Coetzee M.P."/>
            <person name="Wingfield M.J."/>
            <person name="Wingfield B.D."/>
        </authorList>
    </citation>
    <scope>NUCLEOTIDE SEQUENCE [LARGE SCALE GENOMIC DNA]</scope>
    <source>
        <strain evidence="12 13">CBS 114723</strain>
    </source>
</reference>
<reference evidence="12 13" key="2">
    <citation type="journal article" date="2013" name="IMA Fungus">
        <title>IMA Genome-F 1: Ceratocystis fimbriata: Draft nuclear genome sequence for the plant pathogen, Ceratocystis fimbriata.</title>
        <authorList>
            <person name="Wilken P.M."/>
            <person name="Steenkamp E.T."/>
            <person name="Wingfield M.J."/>
            <person name="de Beer Z.W."/>
            <person name="Wingfield B.D."/>
        </authorList>
    </citation>
    <scope>NUCLEOTIDE SEQUENCE [LARGE SCALE GENOMIC DNA]</scope>
    <source>
        <strain evidence="12 13">CBS 114723</strain>
    </source>
</reference>
<dbReference type="InterPro" id="IPR001117">
    <property type="entry name" value="Cu-oxidase_2nd"/>
</dbReference>
<dbReference type="InterPro" id="IPR045087">
    <property type="entry name" value="Cu-oxidase_fam"/>
</dbReference>
<dbReference type="CDD" id="cd13910">
    <property type="entry name" value="CuRO_3_MCO_like_4"/>
    <property type="match status" value="1"/>
</dbReference>
<dbReference type="InterPro" id="IPR011706">
    <property type="entry name" value="Cu-oxidase_C"/>
</dbReference>
<dbReference type="PANTHER" id="PTHR11709">
    <property type="entry name" value="MULTI-COPPER OXIDASE"/>
    <property type="match status" value="1"/>
</dbReference>
<name>A0A2C5WVX8_9PEZI</name>
<dbReference type="Pfam" id="PF07732">
    <property type="entry name" value="Cu-oxidase_3"/>
    <property type="match status" value="1"/>
</dbReference>
<evidence type="ECO:0000256" key="7">
    <source>
        <dbReference type="SAM" id="MobiDB-lite"/>
    </source>
</evidence>
<feature type="region of interest" description="Disordered" evidence="7">
    <location>
        <begin position="110"/>
        <end position="135"/>
    </location>
</feature>
<dbReference type="Gene3D" id="2.60.40.420">
    <property type="entry name" value="Cupredoxins - blue copper proteins"/>
    <property type="match status" value="3"/>
</dbReference>
<evidence type="ECO:0000259" key="11">
    <source>
        <dbReference type="Pfam" id="PF07732"/>
    </source>
</evidence>
<dbReference type="InterPro" id="IPR011707">
    <property type="entry name" value="Cu-oxidase-like_N"/>
</dbReference>
<evidence type="ECO:0000256" key="6">
    <source>
        <dbReference type="ARBA" id="ARBA00023180"/>
    </source>
</evidence>
<dbReference type="STRING" id="1035309.A0A2C5WVX8"/>
<comment type="similarity">
    <text evidence="1">Belongs to the multicopper oxidase family.</text>
</comment>
<dbReference type="SUPFAM" id="SSF49503">
    <property type="entry name" value="Cupredoxins"/>
    <property type="match status" value="3"/>
</dbReference>
<keyword evidence="5" id="KW-0186">Copper</keyword>
<evidence type="ECO:0000256" key="1">
    <source>
        <dbReference type="ARBA" id="ARBA00010609"/>
    </source>
</evidence>
<feature type="transmembrane region" description="Helical" evidence="8">
    <location>
        <begin position="54"/>
        <end position="80"/>
    </location>
</feature>
<evidence type="ECO:0000256" key="5">
    <source>
        <dbReference type="ARBA" id="ARBA00023008"/>
    </source>
</evidence>
<gene>
    <name evidence="12" type="primary">LAC1</name>
    <name evidence="12" type="ORF">CFIMG_008603RA00001</name>
</gene>
<feature type="domain" description="Plastocyanin-like" evidence="10">
    <location>
        <begin position="563"/>
        <end position="696"/>
    </location>
</feature>
<dbReference type="PROSITE" id="PS00080">
    <property type="entry name" value="MULTICOPPER_OXIDASE2"/>
    <property type="match status" value="1"/>
</dbReference>
<keyword evidence="3" id="KW-0732">Signal</keyword>
<dbReference type="PANTHER" id="PTHR11709:SF414">
    <property type="entry name" value="ADR239WP"/>
    <property type="match status" value="1"/>
</dbReference>
<evidence type="ECO:0000256" key="8">
    <source>
        <dbReference type="SAM" id="Phobius"/>
    </source>
</evidence>
<dbReference type="InterPro" id="IPR033138">
    <property type="entry name" value="Cu_oxidase_CS"/>
</dbReference>
<dbReference type="Pfam" id="PF00394">
    <property type="entry name" value="Cu-oxidase"/>
    <property type="match status" value="1"/>
</dbReference>
<evidence type="ECO:0000256" key="3">
    <source>
        <dbReference type="ARBA" id="ARBA00022729"/>
    </source>
</evidence>
<evidence type="ECO:0000259" key="10">
    <source>
        <dbReference type="Pfam" id="PF07731"/>
    </source>
</evidence>
<keyword evidence="6" id="KW-0325">Glycoprotein</keyword>
<protein>
    <submittedName>
        <fullName evidence="12">Laccase-1</fullName>
    </submittedName>
</protein>
<evidence type="ECO:0000256" key="4">
    <source>
        <dbReference type="ARBA" id="ARBA00023002"/>
    </source>
</evidence>
<feature type="domain" description="Plastocyanin-like" evidence="11">
    <location>
        <begin position="175"/>
        <end position="286"/>
    </location>
</feature>
<keyword evidence="2" id="KW-0479">Metal-binding</keyword>
<dbReference type="Pfam" id="PF07731">
    <property type="entry name" value="Cu-oxidase_2"/>
    <property type="match status" value="1"/>
</dbReference>
<evidence type="ECO:0000313" key="13">
    <source>
        <dbReference type="Proteomes" id="UP000222788"/>
    </source>
</evidence>
<evidence type="ECO:0000259" key="9">
    <source>
        <dbReference type="Pfam" id="PF00394"/>
    </source>
</evidence>
<evidence type="ECO:0000256" key="2">
    <source>
        <dbReference type="ARBA" id="ARBA00022723"/>
    </source>
</evidence>
<dbReference type="GO" id="GO:0016491">
    <property type="term" value="F:oxidoreductase activity"/>
    <property type="evidence" value="ECO:0007669"/>
    <property type="project" value="UniProtKB-KW"/>
</dbReference>
<dbReference type="OrthoDB" id="10255118at2759"/>
<keyword evidence="4" id="KW-0560">Oxidoreductase</keyword>
<dbReference type="AlphaFoldDB" id="A0A2C5WVX8"/>
<dbReference type="EMBL" id="APWK03000087">
    <property type="protein sequence ID" value="PHH51698.1"/>
    <property type="molecule type" value="Genomic_DNA"/>
</dbReference>
<dbReference type="PROSITE" id="PS00079">
    <property type="entry name" value="MULTICOPPER_OXIDASE1"/>
    <property type="match status" value="1"/>
</dbReference>
<accession>A0A2C5WVX8</accession>
<dbReference type="Proteomes" id="UP000222788">
    <property type="component" value="Unassembled WGS sequence"/>
</dbReference>
<dbReference type="InterPro" id="IPR008972">
    <property type="entry name" value="Cupredoxin"/>
</dbReference>
<keyword evidence="8" id="KW-0472">Membrane</keyword>
<comment type="caution">
    <text evidence="12">The sequence shown here is derived from an EMBL/GenBank/DDBJ whole genome shotgun (WGS) entry which is preliminary data.</text>
</comment>
<feature type="domain" description="Plastocyanin-like" evidence="9">
    <location>
        <begin position="301"/>
        <end position="441"/>
    </location>
</feature>
<organism evidence="12 13">
    <name type="scientific">Ceratocystis fimbriata CBS 114723</name>
    <dbReference type="NCBI Taxonomy" id="1035309"/>
    <lineage>
        <taxon>Eukaryota</taxon>
        <taxon>Fungi</taxon>
        <taxon>Dikarya</taxon>
        <taxon>Ascomycota</taxon>
        <taxon>Pezizomycotina</taxon>
        <taxon>Sordariomycetes</taxon>
        <taxon>Hypocreomycetidae</taxon>
        <taxon>Microascales</taxon>
        <taxon>Ceratocystidaceae</taxon>
        <taxon>Ceratocystis</taxon>
    </lineage>
</organism>
<sequence>MDATAEDAPFLPELDGPYTRDTRRSLELQEEKHLEIKPTSFGLLRLRRSSNSRLCVAVVAGVYLLLLAAAIALVGIGIHLSTRAGFMHIFHSRPSSAGINAATTSAVDAPTATSISLPEHGSSSSDSDSKAEYQYHETTPPTAQLRNMEEYIIDPAWDYSLPPAVREYFWVINDAELNPDGVFRPMVLINNQFPGPLIEVNSGDNIVVHVDNRGVNATSIHFHGIFQNGTNAMDGTVGITQCPIAPGTTYTYNFTVSGQSGTYWYHAHYGSQASDGVFGPMVVHAANEKTELQKLDYVSDRVVMVHDHYHDTTAQILMDYLAPGRENDEPVPESAMINGRGVRNCTEFPDRKCDDSSVGFPEIQLQKEARHRLRIINTGAFGTFQLQIDQHPFYVTEVDGMDVFPEDFHRLEIMPAQRYSIVVEANSTESDEFWLRARFVTHCFSYDNPYMKPNIEGIVRYVDAGPPPSRPPSALSSTHTALPTPTTSDWADMEVFCKDLESLMLHPVTKPTIPQSNDYIQLKASFRIGDWTLSRGFVNTTTWHANISHPSLHRLLDASPAKQQLLPGGSPLNGVNDRLFDLDKEFVFQTRGAQTLDIAINNFDDGAHPFHLHGHKFWVLAESTTGYPPDKHELDEFLQSTNALDNPVMRDTVTVQAYQWALIRVTLDNPGIWAFHCHNMWHAEAGMVMQFLVMPEELMLASGVGQNERELCQRPGIEKGMRPDDSIWEGII</sequence>